<protein>
    <recommendedName>
        <fullName evidence="4">Casein kinase II beta 2 subunit</fullName>
    </recommendedName>
</protein>
<evidence type="ECO:0000313" key="2">
    <source>
        <dbReference type="EMBL" id="KAK5089746.1"/>
    </source>
</evidence>
<feature type="region of interest" description="Disordered" evidence="1">
    <location>
        <begin position="90"/>
        <end position="134"/>
    </location>
</feature>
<proteinExistence type="predicted"/>
<dbReference type="InterPro" id="IPR038816">
    <property type="entry name" value="Stationary_phase_5"/>
</dbReference>
<sequence>MASSGGHLLVAKTMRLIKFGVDKARNAVREKLGQVGQVEARTEPIYARIHDKSITRLQAIKQTQSRQYSTQRVVNNAVRWFTTEATHTTKPLRSSYPTSRTRSAVSNVTSRTPFASTLRPNLTGGTLSRSAGGYTTGTGRLGGARYFSHGPAHPAEVVQNVSQAVRAFWLQGHKARYDGYNHKTGHKRFRAVSPTQDKARNAFDLCHGHSAGSFVDFKVSPTITAVGPLSTVPRSESYDSQCFASMHSKPTVATITDEKVMTTLAVDFARALKDLAAIMNDIKRLSTLGSLPLILVDPTTLRVRFPGCDRDTVEALCMELNIRRGIVGQDEDFEAQHGAEMALRFPFAPSKSASEADLCEIYDGWRPAKRTRREDVEWHGMLSAQPSQCSLESLNHDFETVSPALQAQAQGQEVLGIMTDEGDIIENPWLGSQPVSAQMSDYSSLHPSEHADQAANMHFEPDHRQYSSKRSHRNMSQADYEGIEGIYRFIEHCDRARK</sequence>
<reference evidence="2 3" key="1">
    <citation type="submission" date="2023-08" db="EMBL/GenBank/DDBJ databases">
        <title>Black Yeasts Isolated from many extreme environments.</title>
        <authorList>
            <person name="Coleine C."/>
            <person name="Stajich J.E."/>
            <person name="Selbmann L."/>
        </authorList>
    </citation>
    <scope>NUCLEOTIDE SEQUENCE [LARGE SCALE GENOMIC DNA]</scope>
    <source>
        <strain evidence="2 3">CCFEE 5885</strain>
    </source>
</reference>
<name>A0ABR0K7X2_9EURO</name>
<comment type="caution">
    <text evidence="2">The sequence shown here is derived from an EMBL/GenBank/DDBJ whole genome shotgun (WGS) entry which is preliminary data.</text>
</comment>
<feature type="compositionally biased region" description="Polar residues" evidence="1">
    <location>
        <begin position="90"/>
        <end position="129"/>
    </location>
</feature>
<gene>
    <name evidence="2" type="ORF">LTR24_005907</name>
</gene>
<accession>A0ABR0K7X2</accession>
<organism evidence="2 3">
    <name type="scientific">Lithohypha guttulata</name>
    <dbReference type="NCBI Taxonomy" id="1690604"/>
    <lineage>
        <taxon>Eukaryota</taxon>
        <taxon>Fungi</taxon>
        <taxon>Dikarya</taxon>
        <taxon>Ascomycota</taxon>
        <taxon>Pezizomycotina</taxon>
        <taxon>Eurotiomycetes</taxon>
        <taxon>Chaetothyriomycetidae</taxon>
        <taxon>Chaetothyriales</taxon>
        <taxon>Trichomeriaceae</taxon>
        <taxon>Lithohypha</taxon>
    </lineage>
</organism>
<evidence type="ECO:0000256" key="1">
    <source>
        <dbReference type="SAM" id="MobiDB-lite"/>
    </source>
</evidence>
<evidence type="ECO:0000313" key="3">
    <source>
        <dbReference type="Proteomes" id="UP001345013"/>
    </source>
</evidence>
<keyword evidence="3" id="KW-1185">Reference proteome</keyword>
<dbReference type="PANTHER" id="PTHR42342">
    <property type="entry name" value="STATIONARY PHASE PROTEIN 5"/>
    <property type="match status" value="1"/>
</dbReference>
<dbReference type="Proteomes" id="UP001345013">
    <property type="component" value="Unassembled WGS sequence"/>
</dbReference>
<evidence type="ECO:0008006" key="4">
    <source>
        <dbReference type="Google" id="ProtNLM"/>
    </source>
</evidence>
<dbReference type="PANTHER" id="PTHR42342:SF1">
    <property type="entry name" value="STATIONARY PHASE PROTEIN 5"/>
    <property type="match status" value="1"/>
</dbReference>
<dbReference type="EMBL" id="JAVRRG010000071">
    <property type="protein sequence ID" value="KAK5089746.1"/>
    <property type="molecule type" value="Genomic_DNA"/>
</dbReference>